<organism evidence="14 15">
    <name type="scientific">Brachionus plicatilis</name>
    <name type="common">Marine rotifer</name>
    <name type="synonym">Brachionus muelleri</name>
    <dbReference type="NCBI Taxonomy" id="10195"/>
    <lineage>
        <taxon>Eukaryota</taxon>
        <taxon>Metazoa</taxon>
        <taxon>Spiralia</taxon>
        <taxon>Gnathifera</taxon>
        <taxon>Rotifera</taxon>
        <taxon>Eurotatoria</taxon>
        <taxon>Monogononta</taxon>
        <taxon>Pseudotrocha</taxon>
        <taxon>Ploima</taxon>
        <taxon>Brachionidae</taxon>
        <taxon>Brachionus</taxon>
    </lineage>
</organism>
<dbReference type="FunFam" id="3.40.50.620:FF:000221">
    <property type="entry name" value="Nicotinamide/nicotinic acid mononucleotide adenylyltransferase 3"/>
    <property type="match status" value="1"/>
</dbReference>
<sequence length="219" mass="25440">MAQKTPLVLLLCGSFNPVTNMHLRMFEIAKNYFNSSEKYDLLKGIISPVSDGYKKKGLLDALTRCKMVKLGLKNQDWIELSEWESTKSEWTPTLEVLNYHKKYAESLFGKNVQLMLLCGGDLVETFLIPNLWKADHMEEIFSNFGLAVINRMGSGPEKTIYENDFLYKHKNNIYLINDWILNDISSTKIRRAISRNESVRYLIPDEVNDFILKNNLYKN</sequence>
<gene>
    <name evidence="14" type="ORF">BpHYR1_007794</name>
</gene>
<dbReference type="GO" id="GO:0000309">
    <property type="term" value="F:nicotinamide-nucleotide adenylyltransferase activity"/>
    <property type="evidence" value="ECO:0007669"/>
    <property type="project" value="UniProtKB-EC"/>
</dbReference>
<evidence type="ECO:0000256" key="12">
    <source>
        <dbReference type="RuleBase" id="RU362021"/>
    </source>
</evidence>
<dbReference type="GO" id="GO:0004515">
    <property type="term" value="F:nicotinate-nucleotide adenylyltransferase activity"/>
    <property type="evidence" value="ECO:0007669"/>
    <property type="project" value="UniProtKB-EC"/>
</dbReference>
<evidence type="ECO:0000256" key="9">
    <source>
        <dbReference type="ARBA" id="ARBA00023027"/>
    </source>
</evidence>
<keyword evidence="4 12" id="KW-0662">Pyridine nucleotide biosynthesis</keyword>
<dbReference type="InterPro" id="IPR051182">
    <property type="entry name" value="Euk_NMN_adenylyltrnsfrase"/>
</dbReference>
<evidence type="ECO:0000256" key="11">
    <source>
        <dbReference type="ARBA" id="ARBA00093425"/>
    </source>
</evidence>
<comment type="similarity">
    <text evidence="12">Belongs to the eukaryotic NMN adenylyltransferase family.</text>
</comment>
<dbReference type="Gene3D" id="3.40.50.620">
    <property type="entry name" value="HUPs"/>
    <property type="match status" value="1"/>
</dbReference>
<comment type="function">
    <text evidence="11">Catalyzes the formation of NAD(+) from nicotinamide mononucleotide (NMN) and ATP. Can also use the deamidated form; nicotinic acid mononucleotide (NaMN) as substrate with the same efficiency. Can use triazofurin monophosphate (TrMP) as substrate. Can also use GTP and ITP as nucleotide donors. Also catalyzes the reverse reaction, i.e. the pyrophosphorolytic cleavage of NAD(+). For the pyrophosphorolytic activity, can use NAD(+), NADH, NaAD, nicotinic acid adenine dinucleotide phosphate (NHD), nicotinamide guanine dinucleotide (NGD) as substrates. Fails to cleave phosphorylated dinucleotides NADP(+), NADPH and NaADP(+). Protects against axonal degeneration following injury. May be involved in the maintenance of axonal integrity. Also functions as a stress-response chaperone protein that prevents toxic aggregation of proteins; this function may be independent of its NAD(+) synthesis activity.</text>
</comment>
<dbReference type="GO" id="GO:0005759">
    <property type="term" value="C:mitochondrial matrix"/>
    <property type="evidence" value="ECO:0007669"/>
    <property type="project" value="UniProtKB-ARBA"/>
</dbReference>
<dbReference type="InterPro" id="IPR005248">
    <property type="entry name" value="NadD/NMNAT"/>
</dbReference>
<evidence type="ECO:0000256" key="6">
    <source>
        <dbReference type="ARBA" id="ARBA00022695"/>
    </source>
</evidence>
<evidence type="ECO:0000259" key="13">
    <source>
        <dbReference type="Pfam" id="PF01467"/>
    </source>
</evidence>
<keyword evidence="15" id="KW-1185">Reference proteome</keyword>
<comment type="catalytic activity">
    <reaction evidence="12">
        <text>nicotinate beta-D-ribonucleotide + ATP + H(+) = deamido-NAD(+) + diphosphate</text>
        <dbReference type="Rhea" id="RHEA:22860"/>
        <dbReference type="ChEBI" id="CHEBI:15378"/>
        <dbReference type="ChEBI" id="CHEBI:30616"/>
        <dbReference type="ChEBI" id="CHEBI:33019"/>
        <dbReference type="ChEBI" id="CHEBI:57502"/>
        <dbReference type="ChEBI" id="CHEBI:58437"/>
        <dbReference type="EC" id="2.7.7.18"/>
    </reaction>
</comment>
<evidence type="ECO:0000256" key="1">
    <source>
        <dbReference type="ARBA" id="ARBA00001946"/>
    </source>
</evidence>
<name>A0A3M7PQT2_BRAPC</name>
<keyword evidence="6 12" id="KW-0548">Nucleotidyltransferase</keyword>
<dbReference type="SUPFAM" id="SSF52374">
    <property type="entry name" value="Nucleotidylyl transferase"/>
    <property type="match status" value="1"/>
</dbReference>
<evidence type="ECO:0000313" key="15">
    <source>
        <dbReference type="Proteomes" id="UP000276133"/>
    </source>
</evidence>
<dbReference type="AlphaFoldDB" id="A0A3M7PQT2"/>
<dbReference type="Proteomes" id="UP000276133">
    <property type="component" value="Unassembled WGS sequence"/>
</dbReference>
<dbReference type="GO" id="GO:0009435">
    <property type="term" value="P:NAD+ biosynthetic process"/>
    <property type="evidence" value="ECO:0007669"/>
    <property type="project" value="UniProtKB-UniPathway"/>
</dbReference>
<evidence type="ECO:0000256" key="8">
    <source>
        <dbReference type="ARBA" id="ARBA00022840"/>
    </source>
</evidence>
<dbReference type="Pfam" id="PF01467">
    <property type="entry name" value="CTP_transf_like"/>
    <property type="match status" value="1"/>
</dbReference>
<dbReference type="OrthoDB" id="422187at2759"/>
<dbReference type="STRING" id="10195.A0A3M7PQT2"/>
<comment type="catalytic activity">
    <reaction evidence="12">
        <text>beta-nicotinamide D-ribonucleotide + ATP + H(+) = diphosphate + NAD(+)</text>
        <dbReference type="Rhea" id="RHEA:21360"/>
        <dbReference type="ChEBI" id="CHEBI:14649"/>
        <dbReference type="ChEBI" id="CHEBI:15378"/>
        <dbReference type="ChEBI" id="CHEBI:30616"/>
        <dbReference type="ChEBI" id="CHEBI:33019"/>
        <dbReference type="ChEBI" id="CHEBI:57540"/>
        <dbReference type="EC" id="2.7.7.1"/>
    </reaction>
</comment>
<keyword evidence="9 12" id="KW-0520">NAD</keyword>
<keyword evidence="7 12" id="KW-0547">Nucleotide-binding</keyword>
<evidence type="ECO:0000256" key="4">
    <source>
        <dbReference type="ARBA" id="ARBA00022642"/>
    </source>
</evidence>
<feature type="domain" description="Cytidyltransferase-like" evidence="13">
    <location>
        <begin position="10"/>
        <end position="191"/>
    </location>
</feature>
<comment type="subunit">
    <text evidence="3">Homotetramer.</text>
</comment>
<dbReference type="EC" id="2.7.7.18" evidence="12"/>
<keyword evidence="10" id="KW-0496">Mitochondrion</keyword>
<evidence type="ECO:0000256" key="5">
    <source>
        <dbReference type="ARBA" id="ARBA00022679"/>
    </source>
</evidence>
<evidence type="ECO:0000256" key="7">
    <source>
        <dbReference type="ARBA" id="ARBA00022741"/>
    </source>
</evidence>
<protein>
    <recommendedName>
        <fullName evidence="12">Nicotinamide-nucleotide adenylyltransferase</fullName>
        <ecNumber evidence="12">2.7.7.1</ecNumber>
        <ecNumber evidence="12">2.7.7.18</ecNumber>
    </recommendedName>
</protein>
<accession>A0A3M7PQT2</accession>
<dbReference type="NCBIfam" id="TIGR00482">
    <property type="entry name" value="nicotinate (nicotinamide) nucleotide adenylyltransferase"/>
    <property type="match status" value="1"/>
</dbReference>
<evidence type="ECO:0000256" key="10">
    <source>
        <dbReference type="ARBA" id="ARBA00023128"/>
    </source>
</evidence>
<dbReference type="GO" id="GO:0005524">
    <property type="term" value="F:ATP binding"/>
    <property type="evidence" value="ECO:0007669"/>
    <property type="project" value="UniProtKB-KW"/>
</dbReference>
<evidence type="ECO:0000313" key="14">
    <source>
        <dbReference type="EMBL" id="RNA01393.1"/>
    </source>
</evidence>
<dbReference type="EMBL" id="REGN01009349">
    <property type="protein sequence ID" value="RNA01393.1"/>
    <property type="molecule type" value="Genomic_DNA"/>
</dbReference>
<comment type="cofactor">
    <cofactor evidence="1">
        <name>Mg(2+)</name>
        <dbReference type="ChEBI" id="CHEBI:18420"/>
    </cofactor>
</comment>
<dbReference type="PANTHER" id="PTHR12039">
    <property type="entry name" value="NICOTINAMIDE MONONUCLEOTIDE ADENYLYLTRANSFERASE"/>
    <property type="match status" value="1"/>
</dbReference>
<comment type="pathway">
    <text evidence="12">Cofactor biosynthesis; NAD(+) biosynthesis; NAD(+) from nicotinamide D-ribonucleotide: step 1/1.</text>
</comment>
<dbReference type="PANTHER" id="PTHR12039:SF0">
    <property type="entry name" value="NICOTINAMIDE-NUCLEOTIDE ADENYLYLTRANSFERASE"/>
    <property type="match status" value="1"/>
</dbReference>
<keyword evidence="8 12" id="KW-0067">ATP-binding</keyword>
<keyword evidence="5 12" id="KW-0808">Transferase</keyword>
<comment type="subcellular location">
    <subcellularLocation>
        <location evidence="2">Mitochondrion</location>
    </subcellularLocation>
</comment>
<comment type="caution">
    <text evidence="14">The sequence shown here is derived from an EMBL/GenBank/DDBJ whole genome shotgun (WGS) entry which is preliminary data.</text>
</comment>
<evidence type="ECO:0000256" key="3">
    <source>
        <dbReference type="ARBA" id="ARBA00011881"/>
    </source>
</evidence>
<dbReference type="EC" id="2.7.7.1" evidence="12"/>
<dbReference type="InterPro" id="IPR014729">
    <property type="entry name" value="Rossmann-like_a/b/a_fold"/>
</dbReference>
<proteinExistence type="inferred from homology"/>
<reference evidence="14 15" key="1">
    <citation type="journal article" date="2018" name="Sci. Rep.">
        <title>Genomic signatures of local adaptation to the degree of environmental predictability in rotifers.</title>
        <authorList>
            <person name="Franch-Gras L."/>
            <person name="Hahn C."/>
            <person name="Garcia-Roger E.M."/>
            <person name="Carmona M.J."/>
            <person name="Serra M."/>
            <person name="Gomez A."/>
        </authorList>
    </citation>
    <scope>NUCLEOTIDE SEQUENCE [LARGE SCALE GENOMIC DNA]</scope>
    <source>
        <strain evidence="14">HYR1</strain>
    </source>
</reference>
<dbReference type="UniPathway" id="UPA00253">
    <property type="reaction ID" value="UER00600"/>
</dbReference>
<evidence type="ECO:0000256" key="2">
    <source>
        <dbReference type="ARBA" id="ARBA00004173"/>
    </source>
</evidence>
<dbReference type="InterPro" id="IPR004821">
    <property type="entry name" value="Cyt_trans-like"/>
</dbReference>